<evidence type="ECO:0000313" key="2">
    <source>
        <dbReference type="Proteomes" id="UP001177003"/>
    </source>
</evidence>
<reference evidence="1" key="1">
    <citation type="submission" date="2023-04" db="EMBL/GenBank/DDBJ databases">
        <authorList>
            <person name="Vijverberg K."/>
            <person name="Xiong W."/>
            <person name="Schranz E."/>
        </authorList>
    </citation>
    <scope>NUCLEOTIDE SEQUENCE</scope>
</reference>
<accession>A0AA35Z7P7</accession>
<sequence>MCKIRGEEGVRVGVFVSPVLDKINMVVVGFYHGSWEWRRELLRWGIPTKIGDEVLGSSSGGINFIGASLVGTSITAANLIVVKRMVGLDGLTLLKEMGCDCFHGEV</sequence>
<name>A0AA35Z7P7_LACSI</name>
<keyword evidence="2" id="KW-1185">Reference proteome</keyword>
<evidence type="ECO:0000313" key="1">
    <source>
        <dbReference type="EMBL" id="CAI9287474.1"/>
    </source>
</evidence>
<organism evidence="1 2">
    <name type="scientific">Lactuca saligna</name>
    <name type="common">Willowleaf lettuce</name>
    <dbReference type="NCBI Taxonomy" id="75948"/>
    <lineage>
        <taxon>Eukaryota</taxon>
        <taxon>Viridiplantae</taxon>
        <taxon>Streptophyta</taxon>
        <taxon>Embryophyta</taxon>
        <taxon>Tracheophyta</taxon>
        <taxon>Spermatophyta</taxon>
        <taxon>Magnoliopsida</taxon>
        <taxon>eudicotyledons</taxon>
        <taxon>Gunneridae</taxon>
        <taxon>Pentapetalae</taxon>
        <taxon>asterids</taxon>
        <taxon>campanulids</taxon>
        <taxon>Asterales</taxon>
        <taxon>Asteraceae</taxon>
        <taxon>Cichorioideae</taxon>
        <taxon>Cichorieae</taxon>
        <taxon>Lactucinae</taxon>
        <taxon>Lactuca</taxon>
    </lineage>
</organism>
<proteinExistence type="predicted"/>
<protein>
    <submittedName>
        <fullName evidence="1">Uncharacterized protein</fullName>
    </submittedName>
</protein>
<dbReference type="AlphaFoldDB" id="A0AA35Z7P7"/>
<dbReference type="Proteomes" id="UP001177003">
    <property type="component" value="Chromosome 5"/>
</dbReference>
<gene>
    <name evidence="1" type="ORF">LSALG_LOCUS26834</name>
</gene>
<dbReference type="EMBL" id="OX465081">
    <property type="protein sequence ID" value="CAI9287474.1"/>
    <property type="molecule type" value="Genomic_DNA"/>
</dbReference>